<comment type="cofactor">
    <cofactor evidence="1">
        <name>biotin</name>
        <dbReference type="ChEBI" id="CHEBI:57586"/>
    </cofactor>
</comment>
<dbReference type="Pfam" id="PF02785">
    <property type="entry name" value="Biotin_carb_C"/>
    <property type="match status" value="1"/>
</dbReference>
<keyword evidence="6" id="KW-0092">Biotin</keyword>
<dbReference type="InterPro" id="IPR011054">
    <property type="entry name" value="Rudment_hybrid_motif"/>
</dbReference>
<dbReference type="InterPro" id="IPR000089">
    <property type="entry name" value="Biotin_lipoyl"/>
</dbReference>
<sequence>MFRKVLVANRGEIAARVVRTLKRMGIRSVAVYSDADRFTPGVLAADEAVRLGPAPAAQSYLDVEAVIAACKATGAEAVHPGYGFLSENVGFAERLAAEGIVFIGPRPEHLRAFGLKHTARDLAKASGVPLLPGTDLLPDVETALGAAEAIGYPVMLKSTAGGGGIGMQLCHSAEELAERFAAVERTARASFGDARVYLERFVAEARHVEVQIFGDGKGRVVALGERDCSLQRRNQKVIEETPAPGLSDAVRTRLHAAAVALGESVSYASAGTVEFIYDPRREDFSFLEVNTRLQVEHPVTEAVFGIDLVEWMVRQAAGEDPIGDSGPLTPKGAAIEARLYAEIPHANFAPSAGLLTEVHFSESARIDGWIATGTEVTPFYDPMLAKIIVTGADRLAAIAALKAALAETAVSGIETNLDYLRTIAASDLFASGRVATTALRDLAYRPRSIEVLLPGPQSSLQELPGRLGLWEVGVPPSGPMDSRSFRHANALVGNDPNTCALELTVSGPTLRFHTDAVVALSGAAMRATLDGAPQPHGRDFPVKAGQTLAIGPIEGPGQRAYLALRGGFSAPVVLGSRATFALGAFGGHATGVLKAGDVLHCGEAVEVAASAIEPASLTHAWEIGVLYGPHGAPDFFQEADIADLFSASYEVHFNSARTGVRLIGPTPRWARPDGGEAGLHPSNLHDNAYAIGAIDFTGDMPILLGPDGPSLGGFVCPAVIARDELWKMGQLRPGDTVRFRALARPEDEALADTLPPPDLGPARGPQAPAQVGQARLGWGRVPAERAGEGSDGSAWPQSLVNSPEAGFPSPAPLRGRPSPAEGGGFRRGAPILASDSSGPVPVAYRRQGDDNLLVEYGPMALDIGLRLRVHLLAEAVRAARLPGLIDLTPGIRSLQIHYDSATLSRPRLLGLLREIEANLPAAEDVSVPSRVVHLPLSWNDPQAELAMRKYQELVRPNAPWCPSNIEFIRRINGLPDEDAVRKTVFDASYLVMGLGDVYLGAPVATPVDPRHRLVTTKYNPARTWTPENAVGIGGAYMCIYGMEGPGGYQLFGRTIQIWNTWRTTREFAPGHPWLLRPFDRIRFFPVSHDELTEARAAFPHGAYPVRIEEETFSYAAHRAMLAGNAAEIEAARLRRQGAFEAERERWKAEGLDSFVTDEGPPTEAGDVPPGCVGVPTGVPGNVWKLLVSEGESIAAGQTVAILESMKMEVPVAAPVAGRIRELRTGPGRTLRGGDLVAILDV</sequence>
<dbReference type="NCBIfam" id="TIGR00724">
    <property type="entry name" value="urea_amlyse_rel"/>
    <property type="match status" value="1"/>
</dbReference>
<dbReference type="InterPro" id="IPR029000">
    <property type="entry name" value="Cyclophilin-like_dom_sf"/>
</dbReference>
<dbReference type="SUPFAM" id="SSF50891">
    <property type="entry name" value="Cyclophilin-like"/>
    <property type="match status" value="2"/>
</dbReference>
<evidence type="ECO:0000256" key="2">
    <source>
        <dbReference type="ARBA" id="ARBA00022598"/>
    </source>
</evidence>
<dbReference type="SUPFAM" id="SSF51246">
    <property type="entry name" value="Rudiment single hybrid motif"/>
    <property type="match status" value="1"/>
</dbReference>
<evidence type="ECO:0000256" key="8">
    <source>
        <dbReference type="SAM" id="MobiDB-lite"/>
    </source>
</evidence>
<dbReference type="InterPro" id="IPR011764">
    <property type="entry name" value="Biotin_carboxylation_dom"/>
</dbReference>
<dbReference type="Gene3D" id="3.30.470.20">
    <property type="entry name" value="ATP-grasp fold, B domain"/>
    <property type="match status" value="1"/>
</dbReference>
<evidence type="ECO:0000256" key="3">
    <source>
        <dbReference type="ARBA" id="ARBA00022741"/>
    </source>
</evidence>
<dbReference type="CDD" id="cd06850">
    <property type="entry name" value="biotinyl_domain"/>
    <property type="match status" value="1"/>
</dbReference>
<dbReference type="SMART" id="SM00796">
    <property type="entry name" value="AHS1"/>
    <property type="match status" value="1"/>
</dbReference>
<feature type="domain" description="Lipoyl-binding" evidence="9">
    <location>
        <begin position="1169"/>
        <end position="1240"/>
    </location>
</feature>
<dbReference type="RefSeq" id="WP_091943000.1">
    <property type="nucleotide sequence ID" value="NZ_FOSV01000003.1"/>
</dbReference>
<proteinExistence type="predicted"/>
<dbReference type="PROSITE" id="PS00867">
    <property type="entry name" value="CPSASE_2"/>
    <property type="match status" value="1"/>
</dbReference>
<protein>
    <submittedName>
        <fullName evidence="12">Urea carboxylase</fullName>
    </submittedName>
</protein>
<dbReference type="GO" id="GO:0005524">
    <property type="term" value="F:ATP binding"/>
    <property type="evidence" value="ECO:0007669"/>
    <property type="project" value="UniProtKB-UniRule"/>
</dbReference>
<dbReference type="Pfam" id="PF00364">
    <property type="entry name" value="Biotin_lipoyl"/>
    <property type="match status" value="1"/>
</dbReference>
<dbReference type="OrthoDB" id="9763189at2"/>
<dbReference type="InterPro" id="IPR003833">
    <property type="entry name" value="CT_C_D"/>
</dbReference>
<feature type="domain" description="ATP-grasp" evidence="10">
    <location>
        <begin position="120"/>
        <end position="317"/>
    </location>
</feature>
<dbReference type="Gene3D" id="3.30.1360.40">
    <property type="match status" value="1"/>
</dbReference>
<name>A0A1I4BD84_9HYPH</name>
<feature type="region of interest" description="Disordered" evidence="8">
    <location>
        <begin position="750"/>
        <end position="840"/>
    </location>
</feature>
<evidence type="ECO:0000256" key="1">
    <source>
        <dbReference type="ARBA" id="ARBA00001953"/>
    </source>
</evidence>
<dbReference type="InterPro" id="IPR003778">
    <property type="entry name" value="CT_A_B"/>
</dbReference>
<gene>
    <name evidence="12" type="ORF">SAMN04488125_103156</name>
</gene>
<evidence type="ECO:0000256" key="6">
    <source>
        <dbReference type="ARBA" id="ARBA00023267"/>
    </source>
</evidence>
<evidence type="ECO:0000256" key="4">
    <source>
        <dbReference type="ARBA" id="ARBA00022801"/>
    </source>
</evidence>
<dbReference type="Pfam" id="PF02682">
    <property type="entry name" value="CT_C_D"/>
    <property type="match status" value="1"/>
</dbReference>
<evidence type="ECO:0000259" key="10">
    <source>
        <dbReference type="PROSITE" id="PS50975"/>
    </source>
</evidence>
<dbReference type="InterPro" id="IPR016185">
    <property type="entry name" value="PreATP-grasp_dom_sf"/>
</dbReference>
<dbReference type="Pfam" id="PF02626">
    <property type="entry name" value="CT_A_B"/>
    <property type="match status" value="1"/>
</dbReference>
<dbReference type="SMART" id="SM00878">
    <property type="entry name" value="Biotin_carb_C"/>
    <property type="match status" value="1"/>
</dbReference>
<evidence type="ECO:0000313" key="12">
    <source>
        <dbReference type="EMBL" id="SFK66764.1"/>
    </source>
</evidence>
<dbReference type="InterPro" id="IPR005479">
    <property type="entry name" value="CPAse_ATP-bd"/>
</dbReference>
<keyword evidence="4" id="KW-0378">Hydrolase</keyword>
<dbReference type="PANTHER" id="PTHR18866:SF128">
    <property type="entry name" value="UREA AMIDOLYASE"/>
    <property type="match status" value="1"/>
</dbReference>
<dbReference type="PROSITE" id="PS50979">
    <property type="entry name" value="BC"/>
    <property type="match status" value="1"/>
</dbReference>
<dbReference type="SUPFAM" id="SSF51230">
    <property type="entry name" value="Single hybrid motif"/>
    <property type="match status" value="1"/>
</dbReference>
<dbReference type="AlphaFoldDB" id="A0A1I4BD84"/>
<keyword evidence="5 7" id="KW-0067">ATP-binding</keyword>
<dbReference type="SMART" id="SM00797">
    <property type="entry name" value="AHS2"/>
    <property type="match status" value="1"/>
</dbReference>
<dbReference type="InterPro" id="IPR005481">
    <property type="entry name" value="BC-like_N"/>
</dbReference>
<dbReference type="InterPro" id="IPR011761">
    <property type="entry name" value="ATP-grasp"/>
</dbReference>
<dbReference type="PANTHER" id="PTHR18866">
    <property type="entry name" value="CARBOXYLASE:PYRUVATE/ACETYL-COA/PROPIONYL-COA CARBOXYLASE"/>
    <property type="match status" value="1"/>
</dbReference>
<dbReference type="GO" id="GO:0046872">
    <property type="term" value="F:metal ion binding"/>
    <property type="evidence" value="ECO:0007669"/>
    <property type="project" value="InterPro"/>
</dbReference>
<dbReference type="FunFam" id="3.40.50.20:FF:000010">
    <property type="entry name" value="Propionyl-CoA carboxylase subunit alpha"/>
    <property type="match status" value="1"/>
</dbReference>
<dbReference type="Gene3D" id="2.40.100.10">
    <property type="entry name" value="Cyclophilin-like"/>
    <property type="match status" value="2"/>
</dbReference>
<organism evidence="12 13">
    <name type="scientific">Methylorubrum salsuginis</name>
    <dbReference type="NCBI Taxonomy" id="414703"/>
    <lineage>
        <taxon>Bacteria</taxon>
        <taxon>Pseudomonadati</taxon>
        <taxon>Pseudomonadota</taxon>
        <taxon>Alphaproteobacteria</taxon>
        <taxon>Hyphomicrobiales</taxon>
        <taxon>Methylobacteriaceae</taxon>
        <taxon>Methylorubrum</taxon>
    </lineage>
</organism>
<dbReference type="InterPro" id="IPR011053">
    <property type="entry name" value="Single_hybrid_motif"/>
</dbReference>
<dbReference type="SUPFAM" id="SSF56059">
    <property type="entry name" value="Glutathione synthetase ATP-binding domain-like"/>
    <property type="match status" value="1"/>
</dbReference>
<dbReference type="PROSITE" id="PS00866">
    <property type="entry name" value="CPSASE_1"/>
    <property type="match status" value="1"/>
</dbReference>
<dbReference type="Gene3D" id="2.40.50.100">
    <property type="match status" value="1"/>
</dbReference>
<keyword evidence="13" id="KW-1185">Reference proteome</keyword>
<dbReference type="STRING" id="414703.SAMN04488125_103156"/>
<evidence type="ECO:0000259" key="11">
    <source>
        <dbReference type="PROSITE" id="PS50979"/>
    </source>
</evidence>
<feature type="domain" description="Biotin carboxylation" evidence="11">
    <location>
        <begin position="1"/>
        <end position="444"/>
    </location>
</feature>
<dbReference type="GO" id="GO:0016874">
    <property type="term" value="F:ligase activity"/>
    <property type="evidence" value="ECO:0007669"/>
    <property type="project" value="UniProtKB-KW"/>
</dbReference>
<dbReference type="EMBL" id="FOSV01000003">
    <property type="protein sequence ID" value="SFK66764.1"/>
    <property type="molecule type" value="Genomic_DNA"/>
</dbReference>
<dbReference type="SUPFAM" id="SSF160467">
    <property type="entry name" value="PH0987 N-terminal domain-like"/>
    <property type="match status" value="1"/>
</dbReference>
<keyword evidence="2" id="KW-0436">Ligase</keyword>
<evidence type="ECO:0000259" key="9">
    <source>
        <dbReference type="PROSITE" id="PS50968"/>
    </source>
</evidence>
<dbReference type="PROSITE" id="PS50968">
    <property type="entry name" value="BIOTINYL_LIPOYL"/>
    <property type="match status" value="1"/>
</dbReference>
<dbReference type="Pfam" id="PF02786">
    <property type="entry name" value="CPSase_L_D2"/>
    <property type="match status" value="1"/>
</dbReference>
<dbReference type="InterPro" id="IPR005482">
    <property type="entry name" value="Biotin_COase_C"/>
</dbReference>
<evidence type="ECO:0000313" key="13">
    <source>
        <dbReference type="Proteomes" id="UP000198804"/>
    </source>
</evidence>
<evidence type="ECO:0000256" key="7">
    <source>
        <dbReference type="PROSITE-ProRule" id="PRU00409"/>
    </source>
</evidence>
<keyword evidence="3 7" id="KW-0547">Nucleotide-binding</keyword>
<reference evidence="13" key="1">
    <citation type="submission" date="2016-10" db="EMBL/GenBank/DDBJ databases">
        <authorList>
            <person name="Varghese N."/>
            <person name="Submissions S."/>
        </authorList>
    </citation>
    <scope>NUCLEOTIDE SEQUENCE [LARGE SCALE GENOMIC DNA]</scope>
    <source>
        <strain evidence="13">CGMCC 1.6474</strain>
    </source>
</reference>
<dbReference type="GO" id="GO:0016787">
    <property type="term" value="F:hydrolase activity"/>
    <property type="evidence" value="ECO:0007669"/>
    <property type="project" value="UniProtKB-KW"/>
</dbReference>
<dbReference type="Proteomes" id="UP000198804">
    <property type="component" value="Unassembled WGS sequence"/>
</dbReference>
<dbReference type="SUPFAM" id="SSF52440">
    <property type="entry name" value="PreATP-grasp domain"/>
    <property type="match status" value="1"/>
</dbReference>
<evidence type="ECO:0000256" key="5">
    <source>
        <dbReference type="ARBA" id="ARBA00022840"/>
    </source>
</evidence>
<dbReference type="PROSITE" id="PS50975">
    <property type="entry name" value="ATP_GRASP"/>
    <property type="match status" value="1"/>
</dbReference>
<accession>A0A1I4BD84</accession>
<dbReference type="Pfam" id="PF00289">
    <property type="entry name" value="Biotin_carb_N"/>
    <property type="match status" value="1"/>
</dbReference>
<dbReference type="InterPro" id="IPR050856">
    <property type="entry name" value="Biotin_carboxylase_complex"/>
</dbReference>